<keyword evidence="2 11" id="KW-0547">Nucleotide-binding</keyword>
<dbReference type="GO" id="GO:0033567">
    <property type="term" value="P:DNA replication, Okazaki fragment processing"/>
    <property type="evidence" value="ECO:0007669"/>
    <property type="project" value="UniProtKB-UniRule"/>
</dbReference>
<keyword evidence="7 11" id="KW-0408">Iron</keyword>
<dbReference type="Proteomes" id="UP000039865">
    <property type="component" value="Unassembled WGS sequence"/>
</dbReference>
<evidence type="ECO:0000256" key="3">
    <source>
        <dbReference type="ARBA" id="ARBA00022763"/>
    </source>
</evidence>
<dbReference type="InParanoid" id="A0A078ARF3"/>
<dbReference type="OMA" id="NYCEAAI"/>
<evidence type="ECO:0000313" key="16">
    <source>
        <dbReference type="Proteomes" id="UP000039865"/>
    </source>
</evidence>
<evidence type="ECO:0000313" key="15">
    <source>
        <dbReference type="EMBL" id="CDW85035.1"/>
    </source>
</evidence>
<evidence type="ECO:0000256" key="9">
    <source>
        <dbReference type="ARBA" id="ARBA00023125"/>
    </source>
</evidence>
<evidence type="ECO:0000256" key="10">
    <source>
        <dbReference type="ARBA" id="ARBA00023204"/>
    </source>
</evidence>
<feature type="domain" description="DNA2/NAM7 helicase helicase" evidence="13">
    <location>
        <begin position="937"/>
        <end position="1004"/>
    </location>
</feature>
<dbReference type="GO" id="GO:0005694">
    <property type="term" value="C:chromosome"/>
    <property type="evidence" value="ECO:0007669"/>
    <property type="project" value="UniProtKB-SubCell"/>
</dbReference>
<keyword evidence="11" id="KW-0158">Chromosome</keyword>
<dbReference type="InterPro" id="IPR041677">
    <property type="entry name" value="DNA2/NAM7_AAA_11"/>
</dbReference>
<organism evidence="15 16">
    <name type="scientific">Stylonychia lemnae</name>
    <name type="common">Ciliate</name>
    <dbReference type="NCBI Taxonomy" id="5949"/>
    <lineage>
        <taxon>Eukaryota</taxon>
        <taxon>Sar</taxon>
        <taxon>Alveolata</taxon>
        <taxon>Ciliophora</taxon>
        <taxon>Intramacronucleata</taxon>
        <taxon>Spirotrichea</taxon>
        <taxon>Stichotrichia</taxon>
        <taxon>Sporadotrichida</taxon>
        <taxon>Oxytrichidae</taxon>
        <taxon>Stylonychinae</taxon>
        <taxon>Stylonychia</taxon>
    </lineage>
</organism>
<keyword evidence="5 11" id="KW-0347">Helicase</keyword>
<keyword evidence="4 11" id="KW-0378">Hydrolase</keyword>
<dbReference type="SUPFAM" id="SSF52540">
    <property type="entry name" value="P-loop containing nucleoside triphosphate hydrolases"/>
    <property type="match status" value="1"/>
</dbReference>
<dbReference type="Pfam" id="PF08696">
    <property type="entry name" value="Dna2"/>
    <property type="match status" value="1"/>
</dbReference>
<dbReference type="InterPro" id="IPR027417">
    <property type="entry name" value="P-loop_NTPase"/>
</dbReference>
<dbReference type="GO" id="GO:0005634">
    <property type="term" value="C:nucleus"/>
    <property type="evidence" value="ECO:0007669"/>
    <property type="project" value="UniProtKB-SubCell"/>
</dbReference>
<dbReference type="EMBL" id="CCKQ01013378">
    <property type="protein sequence ID" value="CDW85035.1"/>
    <property type="molecule type" value="Genomic_DNA"/>
</dbReference>
<dbReference type="PANTHER" id="PTHR10887:SF433">
    <property type="entry name" value="DNA REPLICATION ATP-DEPENDENT HELICASE_NUCLEASE DNA2"/>
    <property type="match status" value="1"/>
</dbReference>
<keyword evidence="11" id="KW-0511">Multifunctional enzyme</keyword>
<feature type="domain" description="DNA2/NAM7 helicase-like C-terminal" evidence="14">
    <location>
        <begin position="1013"/>
        <end position="1218"/>
    </location>
</feature>
<dbReference type="GO" id="GO:0051539">
    <property type="term" value="F:4 iron, 4 sulfur cluster binding"/>
    <property type="evidence" value="ECO:0007669"/>
    <property type="project" value="UniProtKB-UniRule"/>
</dbReference>
<dbReference type="Gene3D" id="3.40.50.300">
    <property type="entry name" value="P-loop containing nucleotide triphosphate hydrolases"/>
    <property type="match status" value="2"/>
</dbReference>
<feature type="domain" description="DNA replication factor Dna2 N-terminal" evidence="12">
    <location>
        <begin position="194"/>
        <end position="384"/>
    </location>
</feature>
<dbReference type="InterPro" id="IPR014808">
    <property type="entry name" value="DNA_replication_fac_Dna2_N"/>
</dbReference>
<keyword evidence="10 11" id="KW-0234">DNA repair</keyword>
<keyword evidence="1 11" id="KW-0479">Metal-binding</keyword>
<keyword evidence="11" id="KW-0539">Nucleus</keyword>
<dbReference type="InterPro" id="IPR045055">
    <property type="entry name" value="DNA2/NAM7-like"/>
</dbReference>
<gene>
    <name evidence="15" type="primary">Contig4749.g5071</name>
    <name evidence="15" type="ORF">STYLEM_14105</name>
</gene>
<dbReference type="EC" id="3.1.-.-" evidence="11"/>
<evidence type="ECO:0000256" key="4">
    <source>
        <dbReference type="ARBA" id="ARBA00022801"/>
    </source>
</evidence>
<keyword evidence="3 11" id="KW-0227">DNA damage</keyword>
<dbReference type="GO" id="GO:0003677">
    <property type="term" value="F:DNA binding"/>
    <property type="evidence" value="ECO:0007669"/>
    <property type="project" value="UniProtKB-UniRule"/>
</dbReference>
<evidence type="ECO:0000256" key="6">
    <source>
        <dbReference type="ARBA" id="ARBA00022840"/>
    </source>
</evidence>
<dbReference type="GO" id="GO:0017108">
    <property type="term" value="F:5'-flap endonuclease activity"/>
    <property type="evidence" value="ECO:0007669"/>
    <property type="project" value="UniProtKB-UniRule"/>
</dbReference>
<keyword evidence="11" id="KW-0004">4Fe-4S</keyword>
<keyword evidence="11" id="KW-0540">Nuclease</keyword>
<dbReference type="GO" id="GO:0017116">
    <property type="term" value="F:single-stranded DNA helicase activity"/>
    <property type="evidence" value="ECO:0007669"/>
    <property type="project" value="UniProtKB-UniRule"/>
</dbReference>
<dbReference type="GO" id="GO:0005737">
    <property type="term" value="C:cytoplasm"/>
    <property type="evidence" value="ECO:0007669"/>
    <property type="project" value="TreeGrafter"/>
</dbReference>
<dbReference type="InterPro" id="IPR041679">
    <property type="entry name" value="DNA2/NAM7-like_C"/>
</dbReference>
<keyword evidence="11" id="KW-0235">DNA replication</keyword>
<comment type="function">
    <text evidence="11">Key enzyme involved in DNA replication and DNA repair. Involved in Okazaki fragments processing by cleaving long flaps that escape FEN1: flaps that are longer than 27 nucleotides are coated by replication protein A complex (RPA), leading to recruit DNA2 which cleaves the flap until it is too short to bind RPA and becomes a substrate for FEN1. Also involved in 5'-end resection of DNA during double-strand break (DSB) repair by mediating the cleavage of 5'-ssDNA.</text>
</comment>
<dbReference type="PANTHER" id="PTHR10887">
    <property type="entry name" value="DNA2/NAM7 HELICASE FAMILY"/>
    <property type="match status" value="1"/>
</dbReference>
<dbReference type="AlphaFoldDB" id="A0A078ARF3"/>
<evidence type="ECO:0000259" key="13">
    <source>
        <dbReference type="Pfam" id="PF13086"/>
    </source>
</evidence>
<comment type="catalytic activity">
    <reaction evidence="11">
        <text>ATP + H2O = ADP + phosphate + H(+)</text>
        <dbReference type="Rhea" id="RHEA:13065"/>
        <dbReference type="ChEBI" id="CHEBI:15377"/>
        <dbReference type="ChEBI" id="CHEBI:15378"/>
        <dbReference type="ChEBI" id="CHEBI:30616"/>
        <dbReference type="ChEBI" id="CHEBI:43474"/>
        <dbReference type="ChEBI" id="CHEBI:456216"/>
        <dbReference type="EC" id="3.6.4.12"/>
    </reaction>
</comment>
<evidence type="ECO:0000259" key="14">
    <source>
        <dbReference type="Pfam" id="PF13087"/>
    </source>
</evidence>
<evidence type="ECO:0000259" key="12">
    <source>
        <dbReference type="Pfam" id="PF08696"/>
    </source>
</evidence>
<evidence type="ECO:0000256" key="8">
    <source>
        <dbReference type="ARBA" id="ARBA00023014"/>
    </source>
</evidence>
<dbReference type="GO" id="GO:0071932">
    <property type="term" value="P:replication fork reversal"/>
    <property type="evidence" value="ECO:0007669"/>
    <property type="project" value="TreeGrafter"/>
</dbReference>
<comment type="similarity">
    <text evidence="11">Belongs to the DNA2/NAM7 helicase family.</text>
</comment>
<evidence type="ECO:0000256" key="5">
    <source>
        <dbReference type="ARBA" id="ARBA00022806"/>
    </source>
</evidence>
<feature type="domain" description="DNA2/NAM7 helicase helicase" evidence="13">
    <location>
        <begin position="838"/>
        <end position="934"/>
    </location>
</feature>
<evidence type="ECO:0000256" key="11">
    <source>
        <dbReference type="RuleBase" id="RU367041"/>
    </source>
</evidence>
<dbReference type="GO" id="GO:0046872">
    <property type="term" value="F:metal ion binding"/>
    <property type="evidence" value="ECO:0007669"/>
    <property type="project" value="UniProtKB-UniRule"/>
</dbReference>
<evidence type="ECO:0000256" key="2">
    <source>
        <dbReference type="ARBA" id="ARBA00022741"/>
    </source>
</evidence>
<dbReference type="OrthoDB" id="292855at2759"/>
<reference evidence="15 16" key="1">
    <citation type="submission" date="2014-06" db="EMBL/GenBank/DDBJ databases">
        <authorList>
            <person name="Swart Estienne"/>
        </authorList>
    </citation>
    <scope>NUCLEOTIDE SEQUENCE [LARGE SCALE GENOMIC DNA]</scope>
    <source>
        <strain evidence="15 16">130c</strain>
    </source>
</reference>
<dbReference type="Pfam" id="PF13086">
    <property type="entry name" value="AAA_11"/>
    <property type="match status" value="2"/>
</dbReference>
<comment type="subcellular location">
    <subcellularLocation>
        <location evidence="11">Nucleus</location>
    </subcellularLocation>
    <subcellularLocation>
        <location evidence="11">Chromosome</location>
    </subcellularLocation>
</comment>
<proteinExistence type="inferred from homology"/>
<evidence type="ECO:0000256" key="7">
    <source>
        <dbReference type="ARBA" id="ARBA00023004"/>
    </source>
</evidence>
<accession>A0A078ARF3</accession>
<dbReference type="EC" id="3.6.4.12" evidence="11"/>
<evidence type="ECO:0000256" key="1">
    <source>
        <dbReference type="ARBA" id="ARBA00022723"/>
    </source>
</evidence>
<sequence length="1273" mass="147193">MEPNQHSNKKRKFPIDYIQKEQVGYSAQQVKRLKSNTGEIIKGVRKVSQSFSSNSLSYDKLDIIDLTDSQHDQLESTSLRISDIPKNFFDSTPNLKQKQDQVEEQKMGDKSVQQKCEEWFPDIIIEEEDVQDDEQSRVETQNFHNCAFYVEQLTQSSKFNTQLVLNLAPPMDYYGQPILDGFVECPISFRLNVLGRWSQQLWAEKGDLIRVIGNFCPENKYSLTIDDNEMDQGPHKASMIIVEPYIMIPCTSIVKAFPCSRNAILSYQFKGLNTDINYALVLGNTIHGVFQSILQTMDFRQETLAKIAKECIKEQLVYMYFLKKTEEEVQKDVQRGVINITKWLSMMLQTDKNQYGIKYCRFIAAEQEFNTGTYGIKGNIDSTIVIQDAQGNRKSTALEIKTGKNKLYSYRGQVILYSLLISERFKNSNPDNILLYIMDENVRDGFIYLKQQKSELDSIIIGRNELAKWQKRNNVNPKIPKSLLDKDDYNEDEQAMLQKLESEEIMKFPPMITKTSECKNCFARKVCSLTALSIEQKVPRKAPQGEFPTFIEFEKTLSSDVKEYFNKFIRSIQYEQNAENDRNSQGSGQQFQKITNLTMRQAKPNQRGGTLVILEKVLNQKDKSYKSISEQSYVNLSTVNSITFGKGLVVARDIDFIPKDREQRKKEDKENRNTLNIIATAKNQKLEVKQEGQSLGDQNVHKIDEQCLNDLEEGSDDDNEYDQTADLETKMQDIDKYFYQLEIYTIEFSHLMSNNITKQALGDRDPYTDLKWTIETEPFSSFSYQIMRSNVLALCTENQFDHLMRAIIKLEPQLPATQEMIVKLSQEYRNELANLQLEQKLAVLKSILCQNYHLIYGVPGSGKSLTLMVLIKILAKRNKKVLLVNFSNQQIDNVLIQLRQNGFDKFVRIANNSSSVDERVRDKVICPNMFDSMQQIQKCMNENFVFAMTCLQMNNPLILCSKFDYCIMDEASQISEPLALGPILMTEKFVMFGDYQQSSPPVKSFMGKRKGLGVSLFERLAGAQPKSLSTLKFQYRMNKEIQDLNNILVYKDIITCNKPEIMSSQLKFKNANQEELKSDQQQLTTFIRDKSILLISTDKLLDNIEQEQLLKMRNKNYFESLVVKQVCEYLLNNLEDDKQQICVYTLNNEQQVLIKNFAGEDKKIQVQSLDKPTGFECDIAIVSLVRYQQDEKPLVRDFKKLNHVLSRPKKKLIFIGSTRYAFNKQPMTKLLQYLQERQSVTEIDSIDSNIAVEAPRGYSEYIKIDNPNSMKNI</sequence>
<keyword evidence="9 11" id="KW-0238">DNA-binding</keyword>
<keyword evidence="6 11" id="KW-0067">ATP-binding</keyword>
<name>A0A078ARF3_STYLE</name>
<dbReference type="GO" id="GO:0005524">
    <property type="term" value="F:ATP binding"/>
    <property type="evidence" value="ECO:0007669"/>
    <property type="project" value="UniProtKB-UniRule"/>
</dbReference>
<keyword evidence="16" id="KW-1185">Reference proteome</keyword>
<dbReference type="Pfam" id="PF13087">
    <property type="entry name" value="AAA_12"/>
    <property type="match status" value="1"/>
</dbReference>
<dbReference type="GO" id="GO:0016887">
    <property type="term" value="F:ATP hydrolysis activity"/>
    <property type="evidence" value="ECO:0007669"/>
    <property type="project" value="RHEA"/>
</dbReference>
<keyword evidence="8 11" id="KW-0411">Iron-sulfur</keyword>
<protein>
    <recommendedName>
        <fullName evidence="11">DNA replication ATP-dependent helicase/nuclease</fullName>
        <ecNumber evidence="11">3.1.-.-</ecNumber>
        <ecNumber evidence="11">3.6.4.12</ecNumber>
    </recommendedName>
</protein>
<dbReference type="GO" id="GO:0006281">
    <property type="term" value="P:DNA repair"/>
    <property type="evidence" value="ECO:0007669"/>
    <property type="project" value="UniProtKB-KW"/>
</dbReference>